<feature type="binding site" evidence="5">
    <location>
        <position position="201"/>
    </location>
    <ligand>
        <name>ATP</name>
        <dbReference type="ChEBI" id="CHEBI:30616"/>
    </ligand>
</feature>
<keyword evidence="5" id="KW-0963">Cytoplasm</keyword>
<evidence type="ECO:0000256" key="7">
    <source>
        <dbReference type="RuleBase" id="RU003331"/>
    </source>
</evidence>
<feature type="binding site" evidence="5">
    <location>
        <position position="173"/>
    </location>
    <ligand>
        <name>AMP</name>
        <dbReference type="ChEBI" id="CHEBI:456215"/>
    </ligand>
</feature>
<dbReference type="PRINTS" id="PR00094">
    <property type="entry name" value="ADENYLTKNASE"/>
</dbReference>
<dbReference type="GO" id="GO:0005524">
    <property type="term" value="F:ATP binding"/>
    <property type="evidence" value="ECO:0007669"/>
    <property type="project" value="UniProtKB-UniRule"/>
</dbReference>
<reference evidence="9 10" key="1">
    <citation type="submission" date="2019-01" db="EMBL/GenBank/DDBJ databases">
        <title>Geovibrio thiophilus DSM 11263, complete genome.</title>
        <authorList>
            <person name="Spring S."/>
            <person name="Bunk B."/>
            <person name="Sproer C."/>
        </authorList>
    </citation>
    <scope>NUCLEOTIDE SEQUENCE [LARGE SCALE GENOMIC DNA]</scope>
    <source>
        <strain evidence="9 10">DSM 11263</strain>
    </source>
</reference>
<dbReference type="RefSeq" id="WP_128466084.1">
    <property type="nucleotide sequence ID" value="NZ_CP035108.1"/>
</dbReference>
<evidence type="ECO:0000256" key="2">
    <source>
        <dbReference type="ARBA" id="ARBA00022727"/>
    </source>
</evidence>
<dbReference type="HAMAP" id="MF_00235">
    <property type="entry name" value="Adenylate_kinase_Adk"/>
    <property type="match status" value="1"/>
</dbReference>
<feature type="binding site" evidence="5">
    <location>
        <position position="32"/>
    </location>
    <ligand>
        <name>AMP</name>
        <dbReference type="ChEBI" id="CHEBI:456215"/>
    </ligand>
</feature>
<comment type="subcellular location">
    <subcellularLocation>
        <location evidence="5 7">Cytoplasm</location>
    </subcellularLocation>
</comment>
<dbReference type="GO" id="GO:0004017">
    <property type="term" value="F:AMP kinase activity"/>
    <property type="evidence" value="ECO:0007669"/>
    <property type="project" value="UniProtKB-UniRule"/>
</dbReference>
<feature type="binding site" evidence="5">
    <location>
        <begin position="138"/>
        <end position="139"/>
    </location>
    <ligand>
        <name>ATP</name>
        <dbReference type="ChEBI" id="CHEBI:30616"/>
    </ligand>
</feature>
<evidence type="ECO:0000313" key="9">
    <source>
        <dbReference type="EMBL" id="QAR32798.1"/>
    </source>
</evidence>
<keyword evidence="10" id="KW-1185">Reference proteome</keyword>
<evidence type="ECO:0000256" key="6">
    <source>
        <dbReference type="RuleBase" id="RU003330"/>
    </source>
</evidence>
<dbReference type="Pfam" id="PF05191">
    <property type="entry name" value="ADK_lid"/>
    <property type="match status" value="1"/>
</dbReference>
<accession>A0A3R5Y6F1</accession>
<evidence type="ECO:0000256" key="3">
    <source>
        <dbReference type="ARBA" id="ARBA00022741"/>
    </source>
</evidence>
<keyword evidence="5 7" id="KW-0067">ATP-binding</keyword>
<dbReference type="Proteomes" id="UP000287502">
    <property type="component" value="Chromosome"/>
</dbReference>
<dbReference type="NCBIfam" id="TIGR01351">
    <property type="entry name" value="adk"/>
    <property type="match status" value="1"/>
</dbReference>
<feature type="binding site" evidence="5">
    <location>
        <begin position="11"/>
        <end position="16"/>
    </location>
    <ligand>
        <name>ATP</name>
        <dbReference type="ChEBI" id="CHEBI:30616"/>
    </ligand>
</feature>
<dbReference type="InterPro" id="IPR033690">
    <property type="entry name" value="Adenylat_kinase_CS"/>
</dbReference>
<evidence type="ECO:0000256" key="1">
    <source>
        <dbReference type="ARBA" id="ARBA00022679"/>
    </source>
</evidence>
<keyword evidence="4 5" id="KW-0418">Kinase</keyword>
<dbReference type="NCBIfam" id="NF001381">
    <property type="entry name" value="PRK00279.1-3"/>
    <property type="match status" value="1"/>
</dbReference>
<evidence type="ECO:0000259" key="8">
    <source>
        <dbReference type="Pfam" id="PF05191"/>
    </source>
</evidence>
<dbReference type="InterPro" id="IPR000850">
    <property type="entry name" value="Adenylat/UMP-CMP_kin"/>
</dbReference>
<dbReference type="CDD" id="cd01428">
    <property type="entry name" value="ADK"/>
    <property type="match status" value="1"/>
</dbReference>
<dbReference type="NCBIfam" id="NF011100">
    <property type="entry name" value="PRK14527.1"/>
    <property type="match status" value="1"/>
</dbReference>
<comment type="caution">
    <text evidence="5">Lacks conserved residue(s) required for the propagation of feature annotation.</text>
</comment>
<feature type="binding site" evidence="5">
    <location>
        <position position="93"/>
    </location>
    <ligand>
        <name>AMP</name>
        <dbReference type="ChEBI" id="CHEBI:456215"/>
    </ligand>
</feature>
<dbReference type="GO" id="GO:0044209">
    <property type="term" value="P:AMP salvage"/>
    <property type="evidence" value="ECO:0007669"/>
    <property type="project" value="UniProtKB-UniRule"/>
</dbReference>
<feature type="binding site" evidence="5">
    <location>
        <position position="37"/>
    </location>
    <ligand>
        <name>AMP</name>
        <dbReference type="ChEBI" id="CHEBI:456215"/>
    </ligand>
</feature>
<feature type="binding site" evidence="5">
    <location>
        <begin position="86"/>
        <end position="89"/>
    </location>
    <ligand>
        <name>AMP</name>
        <dbReference type="ChEBI" id="CHEBI:456215"/>
    </ligand>
</feature>
<gene>
    <name evidence="5" type="primary">adk</name>
    <name evidence="9" type="ORF">EP073_05100</name>
</gene>
<proteinExistence type="inferred from homology"/>
<dbReference type="InterPro" id="IPR027417">
    <property type="entry name" value="P-loop_NTPase"/>
</dbReference>
<dbReference type="AlphaFoldDB" id="A0A3R5Y6F1"/>
<dbReference type="InterPro" id="IPR007862">
    <property type="entry name" value="Adenylate_kinase_lid-dom"/>
</dbReference>
<dbReference type="OrthoDB" id="9805030at2"/>
<dbReference type="Pfam" id="PF00406">
    <property type="entry name" value="ADK"/>
    <property type="match status" value="1"/>
</dbReference>
<name>A0A3R5Y6F1_9BACT</name>
<dbReference type="KEGG" id="gtl:EP073_05100"/>
<comment type="function">
    <text evidence="5">Catalyzes the reversible transfer of the terminal phosphate group between ATP and AMP. Plays an important role in cellular energy homeostasis and in adenine nucleotide metabolism.</text>
</comment>
<keyword evidence="1 5" id="KW-0808">Transferase</keyword>
<evidence type="ECO:0000313" key="10">
    <source>
        <dbReference type="Proteomes" id="UP000287502"/>
    </source>
</evidence>
<dbReference type="GO" id="GO:0005737">
    <property type="term" value="C:cytoplasm"/>
    <property type="evidence" value="ECO:0007669"/>
    <property type="project" value="UniProtKB-SubCell"/>
</dbReference>
<dbReference type="Gene3D" id="3.40.50.300">
    <property type="entry name" value="P-loop containing nucleotide triphosphate hydrolases"/>
    <property type="match status" value="1"/>
</dbReference>
<evidence type="ECO:0000256" key="5">
    <source>
        <dbReference type="HAMAP-Rule" id="MF_00235"/>
    </source>
</evidence>
<comment type="similarity">
    <text evidence="5 6">Belongs to the adenylate kinase family.</text>
</comment>
<feature type="binding site" evidence="5">
    <location>
        <position position="129"/>
    </location>
    <ligand>
        <name>ATP</name>
        <dbReference type="ChEBI" id="CHEBI:30616"/>
    </ligand>
</feature>
<dbReference type="InterPro" id="IPR006259">
    <property type="entry name" value="Adenyl_kin_sub"/>
</dbReference>
<feature type="region of interest" description="NMP" evidence="5">
    <location>
        <begin position="31"/>
        <end position="60"/>
    </location>
</feature>
<evidence type="ECO:0000256" key="4">
    <source>
        <dbReference type="ARBA" id="ARBA00022777"/>
    </source>
</evidence>
<feature type="binding site" evidence="5">
    <location>
        <position position="162"/>
    </location>
    <ligand>
        <name>AMP</name>
        <dbReference type="ChEBI" id="CHEBI:456215"/>
    </ligand>
</feature>
<dbReference type="PANTHER" id="PTHR23359">
    <property type="entry name" value="NUCLEOTIDE KINASE"/>
    <property type="match status" value="1"/>
</dbReference>
<dbReference type="FunFam" id="3.40.50.300:FF:000106">
    <property type="entry name" value="Adenylate kinase mitochondrial"/>
    <property type="match status" value="1"/>
</dbReference>
<dbReference type="EMBL" id="CP035108">
    <property type="protein sequence ID" value="QAR32798.1"/>
    <property type="molecule type" value="Genomic_DNA"/>
</dbReference>
<comment type="pathway">
    <text evidence="5">Purine metabolism; AMP biosynthesis via salvage pathway; AMP from ADP: step 1/1.</text>
</comment>
<dbReference type="UniPathway" id="UPA00588">
    <property type="reaction ID" value="UER00649"/>
</dbReference>
<comment type="catalytic activity">
    <reaction evidence="5 7">
        <text>AMP + ATP = 2 ADP</text>
        <dbReference type="Rhea" id="RHEA:12973"/>
        <dbReference type="ChEBI" id="CHEBI:30616"/>
        <dbReference type="ChEBI" id="CHEBI:456215"/>
        <dbReference type="ChEBI" id="CHEBI:456216"/>
        <dbReference type="EC" id="2.7.4.3"/>
    </reaction>
</comment>
<sequence length="215" mass="23556">MINMIFLGPPGAGKGTQSAYIIRDYGLVQISTGDLLRQAVKDQTPLGKEAKMYMDAGQLVPDALIIGLMKDRLASPDCAEGVIFDGFPRTIAQAEALDSMLKNDLKTEITQIISLNVADELLVERAVGRRSCPKDGKVYHIKYNPPKVGGVCDLCGGTLTHRDDDREETIKNRLKVYHETTSLLKGYYADSGRFYEVDGEGNPDGVYEKIKGILG</sequence>
<organism evidence="9 10">
    <name type="scientific">Geovibrio thiophilus</name>
    <dbReference type="NCBI Taxonomy" id="139438"/>
    <lineage>
        <taxon>Bacteria</taxon>
        <taxon>Pseudomonadati</taxon>
        <taxon>Deferribacterota</taxon>
        <taxon>Deferribacteres</taxon>
        <taxon>Deferribacterales</taxon>
        <taxon>Geovibrionaceae</taxon>
        <taxon>Geovibrio</taxon>
    </lineage>
</organism>
<dbReference type="PROSITE" id="PS00113">
    <property type="entry name" value="ADENYLATE_KINASE"/>
    <property type="match status" value="1"/>
</dbReference>
<comment type="subunit">
    <text evidence="5 7">Monomer.</text>
</comment>
<dbReference type="EC" id="2.7.4.3" evidence="5 7"/>
<comment type="domain">
    <text evidence="5">Consists of three domains, a large central CORE domain and two small peripheral domains, NMPbind and LID, which undergo movements during catalysis. The LID domain closes over the site of phosphoryl transfer upon ATP binding. Assembling and dissambling the active center during each catalytic cycle provides an effective means to prevent ATP hydrolysis.</text>
</comment>
<feature type="region of interest" description="LID" evidence="5">
    <location>
        <begin position="128"/>
        <end position="165"/>
    </location>
</feature>
<protein>
    <recommendedName>
        <fullName evidence="5 7">Adenylate kinase</fullName>
        <shortName evidence="5">AK</shortName>
        <ecNumber evidence="5 7">2.7.4.3</ecNumber>
    </recommendedName>
    <alternativeName>
        <fullName evidence="5">ATP-AMP transphosphorylase</fullName>
    </alternativeName>
    <alternativeName>
        <fullName evidence="5">ATP:AMP phosphotransferase</fullName>
    </alternativeName>
    <alternativeName>
        <fullName evidence="5">Adenylate monophosphate kinase</fullName>
    </alternativeName>
</protein>
<keyword evidence="2 5" id="KW-0545">Nucleotide biosynthesis</keyword>
<feature type="binding site" evidence="5">
    <location>
        <begin position="58"/>
        <end position="60"/>
    </location>
    <ligand>
        <name>AMP</name>
        <dbReference type="ChEBI" id="CHEBI:456215"/>
    </ligand>
</feature>
<dbReference type="SUPFAM" id="SSF52540">
    <property type="entry name" value="P-loop containing nucleoside triphosphate hydrolases"/>
    <property type="match status" value="1"/>
</dbReference>
<keyword evidence="3 5" id="KW-0547">Nucleotide-binding</keyword>
<dbReference type="NCBIfam" id="NF001380">
    <property type="entry name" value="PRK00279.1-2"/>
    <property type="match status" value="1"/>
</dbReference>
<feature type="domain" description="Adenylate kinase active site lid" evidence="8">
    <location>
        <begin position="129"/>
        <end position="164"/>
    </location>
</feature>